<proteinExistence type="predicted"/>
<dbReference type="RefSeq" id="WP_188695789.1">
    <property type="nucleotide sequence ID" value="NZ_BMIR01000015.1"/>
</dbReference>
<dbReference type="Proteomes" id="UP000628775">
    <property type="component" value="Unassembled WGS sequence"/>
</dbReference>
<dbReference type="EMBL" id="BMIR01000015">
    <property type="protein sequence ID" value="GGE48792.1"/>
    <property type="molecule type" value="Genomic_DNA"/>
</dbReference>
<keyword evidence="2" id="KW-1185">Reference proteome</keyword>
<sequence length="170" mass="19466">MFDPTVFDNLKVVLEGAMYDLDFNEDIDITDRSDTVDLAKMSRSYTLTLTQGKADAIIELTTDVLNWSGEILAPEQGNYPCQLYIEFLLKINDIDQDCSAIRFRLNQIWRSFKPKIEQNISFVYGNTTPLFDNQILLSFKDEIGEDFIAEIPFLIEKLVTTLSALEAYAQ</sequence>
<evidence type="ECO:0000313" key="2">
    <source>
        <dbReference type="Proteomes" id="UP000628775"/>
    </source>
</evidence>
<accession>A0A8J3DXX3</accession>
<comment type="caution">
    <text evidence="1">The sequence shown here is derived from an EMBL/GenBank/DDBJ whole genome shotgun (WGS) entry which is preliminary data.</text>
</comment>
<name>A0A8J3DXX3_9BACL</name>
<reference evidence="1" key="2">
    <citation type="submission" date="2020-09" db="EMBL/GenBank/DDBJ databases">
        <authorList>
            <person name="Sun Q."/>
            <person name="Zhou Y."/>
        </authorList>
    </citation>
    <scope>NUCLEOTIDE SEQUENCE</scope>
    <source>
        <strain evidence="1">CGMCC 1.15371</strain>
    </source>
</reference>
<protein>
    <submittedName>
        <fullName evidence="1">Uncharacterized protein</fullName>
    </submittedName>
</protein>
<dbReference type="AlphaFoldDB" id="A0A8J3DXX3"/>
<organism evidence="1 2">
    <name type="scientific">Pullulanibacillus camelliae</name>
    <dbReference type="NCBI Taxonomy" id="1707096"/>
    <lineage>
        <taxon>Bacteria</taxon>
        <taxon>Bacillati</taxon>
        <taxon>Bacillota</taxon>
        <taxon>Bacilli</taxon>
        <taxon>Bacillales</taxon>
        <taxon>Sporolactobacillaceae</taxon>
        <taxon>Pullulanibacillus</taxon>
    </lineage>
</organism>
<gene>
    <name evidence="1" type="ORF">GCM10011391_29530</name>
</gene>
<evidence type="ECO:0000313" key="1">
    <source>
        <dbReference type="EMBL" id="GGE48792.1"/>
    </source>
</evidence>
<reference evidence="1" key="1">
    <citation type="journal article" date="2014" name="Int. J. Syst. Evol. Microbiol.">
        <title>Complete genome sequence of Corynebacterium casei LMG S-19264T (=DSM 44701T), isolated from a smear-ripened cheese.</title>
        <authorList>
            <consortium name="US DOE Joint Genome Institute (JGI-PGF)"/>
            <person name="Walter F."/>
            <person name="Albersmeier A."/>
            <person name="Kalinowski J."/>
            <person name="Ruckert C."/>
        </authorList>
    </citation>
    <scope>NUCLEOTIDE SEQUENCE</scope>
    <source>
        <strain evidence="1">CGMCC 1.15371</strain>
    </source>
</reference>